<dbReference type="PROSITE" id="PS00028">
    <property type="entry name" value="ZINC_FINGER_C2H2_1"/>
    <property type="match status" value="4"/>
</dbReference>
<dbReference type="PROSITE" id="PS50280">
    <property type="entry name" value="SET"/>
    <property type="match status" value="1"/>
</dbReference>
<dbReference type="SUPFAM" id="SSF57667">
    <property type="entry name" value="beta-beta-alpha zinc fingers"/>
    <property type="match status" value="3"/>
</dbReference>
<evidence type="ECO:0000256" key="7">
    <source>
        <dbReference type="ARBA" id="ARBA00022723"/>
    </source>
</evidence>
<evidence type="ECO:0000256" key="13">
    <source>
        <dbReference type="ARBA" id="ARBA00023125"/>
    </source>
</evidence>
<dbReference type="EC" id="2.1.1.-" evidence="19"/>
<dbReference type="PaxDb" id="8030-ENSSSAP00000015840"/>
<keyword evidence="13" id="KW-0238">DNA-binding</keyword>
<feature type="region of interest" description="Disordered" evidence="21">
    <location>
        <begin position="1"/>
        <end position="45"/>
    </location>
</feature>
<dbReference type="OMA" id="ECTTDML"/>
<evidence type="ECO:0000256" key="10">
    <source>
        <dbReference type="ARBA" id="ARBA00022833"/>
    </source>
</evidence>
<keyword evidence="16" id="KW-0539">Nucleus</keyword>
<dbReference type="GO" id="GO:0008270">
    <property type="term" value="F:zinc ion binding"/>
    <property type="evidence" value="ECO:0007669"/>
    <property type="project" value="UniProtKB-KW"/>
</dbReference>
<evidence type="ECO:0000256" key="1">
    <source>
        <dbReference type="ARBA" id="ARBA00022491"/>
    </source>
</evidence>
<keyword evidence="9 20" id="KW-0863">Zinc-finger</keyword>
<evidence type="ECO:0000256" key="11">
    <source>
        <dbReference type="ARBA" id="ARBA00022859"/>
    </source>
</evidence>
<keyword evidence="12" id="KW-0805">Transcription regulation</keyword>
<evidence type="ECO:0000256" key="18">
    <source>
        <dbReference type="ARBA" id="ARBA00067594"/>
    </source>
</evidence>
<dbReference type="SMART" id="SM00317">
    <property type="entry name" value="SET"/>
    <property type="match status" value="1"/>
</dbReference>
<evidence type="ECO:0000256" key="5">
    <source>
        <dbReference type="ARBA" id="ARBA00022679"/>
    </source>
</evidence>
<sequence>MCGSSQGFTASSSSQTSTAMLTSDGSPFPHTRSVSTLATTDSNPQDIDMTLWSEADFQERCTYILKDHPLDPGNHPENQNKTKAERSLPRNLVLKRCPDSAEVLGVTSRELIQKGTRFGPLVGQTYSNDMVPKDANRKYFWRVFSESRLHHILDGLDEEKSNWMRYVNPARRPEDQNLAACQTGMAIYFYAVRAVPPGQELLVWYCPEFAHRLNYPPPGELFTERIEKNNVCGKSSGKTGHSMSEILRMEPTKPDPTCPRLPESALSPTCSPVLPLCPSVVYSSYPPIPYCGPPIPKRSLSSRVSPHMHFPVKPSLGSPVTAKHYTVSSLPGRMYPSSLCSPYLIPHFPLGINSLLPHTYPLYSDRIAPHMPFRPHMLPFEGYPHFLRPSANAHKELLLALTTTQKNLSLPNGSRDHPLALTKSKKDLNCMPTNGCKHLGDHVPSPKNYLKNLPLTPTDNFRDPKHSPASSTFDDQPLPATSRASSMATCLAPRAGSPLAGLAASSDYLPSKGTSTLLSSSHSTEEGAVDLWKARHGGRVIGYKTLSYPLTRKNGKIRYECNICSKIFGQLSNLKVHLRVHSGERPFRCQTCSKDFTQLAHLQKHFLVHTGEKPHECQVCRKRFSSTSNLKTHLRLHSGEKPYQCKLCLARFTQYVHLKLHKRLHTGERPYHCPHCHCAYLNYCSLQVHLQGFCPSGPDPSGPVPSVEELHRVNAVIEQFDLSKAAERLEAMAAGAEEEKGSSSTSVLLQEIELERKSSNHFNGANENMSLVERGLQCSSEGILCP</sequence>
<keyword evidence="11" id="KW-0391">Immunity</keyword>
<dbReference type="FunFam" id="2.170.270.10:FF:000019">
    <property type="entry name" value="PR domain zinc finger protein 1"/>
    <property type="match status" value="1"/>
</dbReference>
<keyword evidence="24" id="KW-1185">Reference proteome</keyword>
<feature type="domain" description="C2H2-type" evidence="22">
    <location>
        <begin position="615"/>
        <end position="642"/>
    </location>
</feature>
<dbReference type="PROSITE" id="PS50157">
    <property type="entry name" value="ZINC_FINGER_C2H2_2"/>
    <property type="match status" value="4"/>
</dbReference>
<dbReference type="GeneID" id="106607555"/>
<accession>A0A1S3S6V4</accession>
<evidence type="ECO:0000259" key="22">
    <source>
        <dbReference type="PROSITE" id="PS50157"/>
    </source>
</evidence>
<dbReference type="PANTHER" id="PTHR16515">
    <property type="entry name" value="PR DOMAIN ZINC FINGER PROTEIN"/>
    <property type="match status" value="1"/>
</dbReference>
<keyword evidence="3" id="KW-0399">Innate immunity</keyword>
<dbReference type="InterPro" id="IPR044413">
    <property type="entry name" value="PRDM1_PR-SET"/>
</dbReference>
<keyword evidence="8" id="KW-0677">Repeat</keyword>
<evidence type="ECO:0000256" key="21">
    <source>
        <dbReference type="SAM" id="MobiDB-lite"/>
    </source>
</evidence>
<comment type="function">
    <text evidence="19">Transcription factor that mediates a transcriptional program in various innate and adaptive immune tissue-resident lymphocyte T cell types such as tissue-resident memory T (Trm), natural killer (trNK) and natural killer T (NKT) cells and negatively regulates gene expression of proteins that promote the egress of tissue-resident T-cell populations from non-lymphoid organs. Plays a role in the development, retention and long-term establishment of adaptive and innate tissue-resident lymphocyte T cell types in non-lymphoid organs, such as the skin and gut, but also in other nonbarrier tissues like liver and kidney, and therefore may provide immediate immunological protection against reactivating infections or viral reinfection. Binds specifically to the PRDI element in the promoter of the beta-interferon gene. Drives the maturation of B-lymphocytes into Ig secreting cells. Associates with the transcriptional repressor ZNF683 to chromatin at gene promoter regions.</text>
</comment>
<feature type="domain" description="SET" evidence="23">
    <location>
        <begin position="90"/>
        <end position="206"/>
    </location>
</feature>
<dbReference type="Gene3D" id="3.30.160.60">
    <property type="entry name" value="Classic Zinc Finger"/>
    <property type="match status" value="4"/>
</dbReference>
<evidence type="ECO:0000256" key="19">
    <source>
        <dbReference type="PIRNR" id="PIRNR013212"/>
    </source>
</evidence>
<dbReference type="FunFam" id="3.30.160.60:FF:001498">
    <property type="entry name" value="Zinc finger protein 404"/>
    <property type="match status" value="1"/>
</dbReference>
<name>A0A1S3S6V4_SALSA</name>
<keyword evidence="6" id="KW-0949">S-adenosyl-L-methionine</keyword>
<keyword evidence="7" id="KW-0479">Metal-binding</keyword>
<gene>
    <name evidence="25" type="primary">LOC106607555</name>
</gene>
<evidence type="ECO:0000256" key="3">
    <source>
        <dbReference type="ARBA" id="ARBA00022588"/>
    </source>
</evidence>
<dbReference type="GO" id="GO:0032259">
    <property type="term" value="P:methylation"/>
    <property type="evidence" value="ECO:0007669"/>
    <property type="project" value="UniProtKB-KW"/>
</dbReference>
<keyword evidence="4" id="KW-0489">Methyltransferase</keyword>
<dbReference type="GO" id="GO:0000978">
    <property type="term" value="F:RNA polymerase II cis-regulatory region sequence-specific DNA binding"/>
    <property type="evidence" value="ECO:0007669"/>
    <property type="project" value="TreeGrafter"/>
</dbReference>
<feature type="region of interest" description="Disordered" evidence="21">
    <location>
        <begin position="67"/>
        <end position="86"/>
    </location>
</feature>
<feature type="compositionally biased region" description="Low complexity" evidence="21">
    <location>
        <begin position="1"/>
        <end position="23"/>
    </location>
</feature>
<evidence type="ECO:0000256" key="15">
    <source>
        <dbReference type="ARBA" id="ARBA00023163"/>
    </source>
</evidence>
<evidence type="ECO:0000256" key="16">
    <source>
        <dbReference type="ARBA" id="ARBA00023242"/>
    </source>
</evidence>
<keyword evidence="10" id="KW-0862">Zinc</keyword>
<keyword evidence="15" id="KW-0804">Transcription</keyword>
<feature type="region of interest" description="Disordered" evidence="21">
    <location>
        <begin position="456"/>
        <end position="486"/>
    </location>
</feature>
<feature type="domain" description="C2H2-type" evidence="22">
    <location>
        <begin position="643"/>
        <end position="670"/>
    </location>
</feature>
<dbReference type="OrthoDB" id="9345291at2759"/>
<dbReference type="PANTHER" id="PTHR16515:SF68">
    <property type="entry name" value="PR DOMAIN ZINC FINGER PROTEIN 1"/>
    <property type="match status" value="1"/>
</dbReference>
<evidence type="ECO:0000256" key="8">
    <source>
        <dbReference type="ARBA" id="ARBA00022737"/>
    </source>
</evidence>
<keyword evidence="14" id="KW-1064">Adaptive immunity</keyword>
<comment type="similarity">
    <text evidence="19">Belongs to the class V-like SAM-binding methyltransferase superfamily.</text>
</comment>
<proteinExistence type="inferred from homology"/>
<dbReference type="SUPFAM" id="SSF82199">
    <property type="entry name" value="SET domain"/>
    <property type="match status" value="1"/>
</dbReference>
<organism evidence="24 25">
    <name type="scientific">Salmo salar</name>
    <name type="common">Atlantic salmon</name>
    <dbReference type="NCBI Taxonomy" id="8030"/>
    <lineage>
        <taxon>Eukaryota</taxon>
        <taxon>Metazoa</taxon>
        <taxon>Chordata</taxon>
        <taxon>Craniata</taxon>
        <taxon>Vertebrata</taxon>
        <taxon>Euteleostomi</taxon>
        <taxon>Actinopterygii</taxon>
        <taxon>Neopterygii</taxon>
        <taxon>Teleostei</taxon>
        <taxon>Protacanthopterygii</taxon>
        <taxon>Salmoniformes</taxon>
        <taxon>Salmonidae</taxon>
        <taxon>Salmoninae</taxon>
        <taxon>Salmo</taxon>
    </lineage>
</organism>
<keyword evidence="5" id="KW-0808">Transferase</keyword>
<dbReference type="GO" id="GO:0008168">
    <property type="term" value="F:methyltransferase activity"/>
    <property type="evidence" value="ECO:0007669"/>
    <property type="project" value="UniProtKB-KW"/>
</dbReference>
<dbReference type="InterPro" id="IPR001214">
    <property type="entry name" value="SET_dom"/>
</dbReference>
<dbReference type="FunFam" id="3.30.160.60:FF:000211">
    <property type="entry name" value="PR domain zinc finger protein 1"/>
    <property type="match status" value="1"/>
</dbReference>
<evidence type="ECO:0000256" key="12">
    <source>
        <dbReference type="ARBA" id="ARBA00023015"/>
    </source>
</evidence>
<evidence type="ECO:0000313" key="24">
    <source>
        <dbReference type="Proteomes" id="UP001652741"/>
    </source>
</evidence>
<feature type="domain" description="C2H2-type" evidence="22">
    <location>
        <begin position="587"/>
        <end position="614"/>
    </location>
</feature>
<dbReference type="FunFam" id="3.30.160.60:FF:000132">
    <property type="entry name" value="PR domain zinc finger protein 1"/>
    <property type="match status" value="1"/>
</dbReference>
<dbReference type="Gene3D" id="2.170.270.10">
    <property type="entry name" value="SET domain"/>
    <property type="match status" value="1"/>
</dbReference>
<dbReference type="STRING" id="8030.ENSSSAP00000015840"/>
<comment type="subunit">
    <text evidence="17">Interacts with PRMT5. Interacts with FBXO10. Interacts with FBXO11. Interacts with multiple nuclear sumoylation E3 ligases, including CBX4, PIAS1, PIAS2, PIAS3, PIAS4, PML and RNF4, but not RANBP2. Interacts with LDB1, SMARCD3 and SMARCC1. Interacts with EEIG1; following TNFSF11/RANKL stimulation in bone marrow-derived macrophages, the interaction promotes the binding of PRDM1/BLIMP1 to the gene promoter of IRF8.</text>
</comment>
<dbReference type="Pfam" id="PF00096">
    <property type="entry name" value="zf-C2H2"/>
    <property type="match status" value="3"/>
</dbReference>
<dbReference type="PIRSF" id="PIRSF013212">
    <property type="entry name" value="PRDM1"/>
    <property type="match status" value="1"/>
</dbReference>
<dbReference type="AlphaFoldDB" id="A0A1S3S6V4"/>
<dbReference type="InterPro" id="IPR046341">
    <property type="entry name" value="SET_dom_sf"/>
</dbReference>
<feature type="compositionally biased region" description="Polar residues" evidence="21">
    <location>
        <begin position="32"/>
        <end position="45"/>
    </location>
</feature>
<dbReference type="KEGG" id="sasa:106607555"/>
<dbReference type="InterPro" id="IPR036236">
    <property type="entry name" value="Znf_C2H2_sf"/>
</dbReference>
<dbReference type="GO" id="GO:0045087">
    <property type="term" value="P:innate immune response"/>
    <property type="evidence" value="ECO:0007669"/>
    <property type="project" value="UniProtKB-KW"/>
</dbReference>
<dbReference type="GO" id="GO:0002250">
    <property type="term" value="P:adaptive immune response"/>
    <property type="evidence" value="ECO:0007669"/>
    <property type="project" value="UniProtKB-KW"/>
</dbReference>
<evidence type="ECO:0000256" key="20">
    <source>
        <dbReference type="PROSITE-ProRule" id="PRU00042"/>
    </source>
</evidence>
<dbReference type="GO" id="GO:0045165">
    <property type="term" value="P:cell fate commitment"/>
    <property type="evidence" value="ECO:0007669"/>
    <property type="project" value="UniProtKB-UniRule"/>
</dbReference>
<comment type="subcellular location">
    <subcellularLocation>
        <location evidence="19">Nucleus</location>
    </subcellularLocation>
    <subcellularLocation>
        <location evidence="19">Cytoplasm</location>
    </subcellularLocation>
</comment>
<dbReference type="RefSeq" id="XP_014060069.1">
    <property type="nucleotide sequence ID" value="XM_014204594.2"/>
</dbReference>
<dbReference type="InterPro" id="IPR050331">
    <property type="entry name" value="Zinc_finger"/>
</dbReference>
<evidence type="ECO:0000256" key="4">
    <source>
        <dbReference type="ARBA" id="ARBA00022603"/>
    </source>
</evidence>
<dbReference type="InterPro" id="IPR016608">
    <property type="entry name" value="PRDM1"/>
</dbReference>
<protein>
    <recommendedName>
        <fullName evidence="18 19">PR domain zinc finger protein 1</fullName>
        <ecNumber evidence="19">2.1.1.-</ecNumber>
    </recommendedName>
</protein>
<evidence type="ECO:0000259" key="23">
    <source>
        <dbReference type="PROSITE" id="PS50280"/>
    </source>
</evidence>
<dbReference type="InterPro" id="IPR013087">
    <property type="entry name" value="Znf_C2H2_type"/>
</dbReference>
<dbReference type="GO" id="GO:0005737">
    <property type="term" value="C:cytoplasm"/>
    <property type="evidence" value="ECO:0007669"/>
    <property type="project" value="UniProtKB-SubCell"/>
</dbReference>
<keyword evidence="2" id="KW-1017">Isopeptide bond</keyword>
<dbReference type="SMART" id="SM00355">
    <property type="entry name" value="ZnF_C2H2"/>
    <property type="match status" value="5"/>
</dbReference>
<evidence type="ECO:0000256" key="6">
    <source>
        <dbReference type="ARBA" id="ARBA00022691"/>
    </source>
</evidence>
<dbReference type="Proteomes" id="UP001652741">
    <property type="component" value="Chromosome ssa06"/>
</dbReference>
<dbReference type="GO" id="GO:0005634">
    <property type="term" value="C:nucleus"/>
    <property type="evidence" value="ECO:0007669"/>
    <property type="project" value="UniProtKB-SubCell"/>
</dbReference>
<feature type="domain" description="C2H2-type" evidence="22">
    <location>
        <begin position="559"/>
        <end position="586"/>
    </location>
</feature>
<evidence type="ECO:0000256" key="2">
    <source>
        <dbReference type="ARBA" id="ARBA00022499"/>
    </source>
</evidence>
<keyword evidence="1" id="KW-0678">Repressor</keyword>
<evidence type="ECO:0000256" key="14">
    <source>
        <dbReference type="ARBA" id="ARBA00023130"/>
    </source>
</evidence>
<dbReference type="GO" id="GO:0001227">
    <property type="term" value="F:DNA-binding transcription repressor activity, RNA polymerase II-specific"/>
    <property type="evidence" value="ECO:0007669"/>
    <property type="project" value="InterPro"/>
</dbReference>
<dbReference type="Pfam" id="PF21549">
    <property type="entry name" value="PRDM2_PR"/>
    <property type="match status" value="1"/>
</dbReference>
<reference evidence="25" key="1">
    <citation type="submission" date="2025-08" db="UniProtKB">
        <authorList>
            <consortium name="RefSeq"/>
        </authorList>
    </citation>
    <scope>IDENTIFICATION</scope>
</reference>
<dbReference type="FunFam" id="3.30.160.60:FF:000262">
    <property type="entry name" value="PR domain zinc finger protein 1"/>
    <property type="match status" value="1"/>
</dbReference>
<dbReference type="CDD" id="cd19187">
    <property type="entry name" value="PR-SET_PRDM1"/>
    <property type="match status" value="1"/>
</dbReference>
<evidence type="ECO:0000313" key="25">
    <source>
        <dbReference type="RefSeq" id="XP_014060069.1"/>
    </source>
</evidence>
<evidence type="ECO:0000256" key="9">
    <source>
        <dbReference type="ARBA" id="ARBA00022771"/>
    </source>
</evidence>
<evidence type="ECO:0000256" key="17">
    <source>
        <dbReference type="ARBA" id="ARBA00063130"/>
    </source>
</evidence>